<proteinExistence type="predicted"/>
<evidence type="ECO:0000313" key="1">
    <source>
        <dbReference type="EMBL" id="QES28987.1"/>
    </source>
</evidence>
<gene>
    <name evidence="1" type="ORF">DEJ47_23415</name>
</gene>
<keyword evidence="2" id="KW-1185">Reference proteome</keyword>
<dbReference type="AlphaFoldDB" id="A0A5P2BG29"/>
<accession>A0A5P2BG29</accession>
<dbReference type="RefSeq" id="WP_150171308.1">
    <property type="nucleotide sequence ID" value="NZ_CP029193.1"/>
</dbReference>
<protein>
    <submittedName>
        <fullName evidence="1">Uncharacterized protein</fullName>
    </submittedName>
</protein>
<sequence length="73" mass="8117">MRWTKSDPKLRGILDDGQEELRAKYAAIIEADPNSKAVAFYDAGSSLTTARRWIKSFVGTDDSLTGEIQAINR</sequence>
<evidence type="ECO:0000313" key="2">
    <source>
        <dbReference type="Proteomes" id="UP000323046"/>
    </source>
</evidence>
<reference evidence="1 2" key="1">
    <citation type="submission" date="2018-05" db="EMBL/GenBank/DDBJ databases">
        <title>Streptomyces venezuelae.</title>
        <authorList>
            <person name="Kim W."/>
            <person name="Lee N."/>
            <person name="Cho B.-K."/>
        </authorList>
    </citation>
    <scope>NUCLEOTIDE SEQUENCE [LARGE SCALE GENOMIC DNA]</scope>
    <source>
        <strain evidence="1 2">ATCC 14583</strain>
    </source>
</reference>
<dbReference type="Proteomes" id="UP000323046">
    <property type="component" value="Chromosome"/>
</dbReference>
<dbReference type="EMBL" id="CP029193">
    <property type="protein sequence ID" value="QES28987.1"/>
    <property type="molecule type" value="Genomic_DNA"/>
</dbReference>
<dbReference type="OrthoDB" id="4315639at2"/>
<name>A0A5P2BG29_STRVZ</name>
<organism evidence="1 2">
    <name type="scientific">Streptomyces venezuelae</name>
    <dbReference type="NCBI Taxonomy" id="54571"/>
    <lineage>
        <taxon>Bacteria</taxon>
        <taxon>Bacillati</taxon>
        <taxon>Actinomycetota</taxon>
        <taxon>Actinomycetes</taxon>
        <taxon>Kitasatosporales</taxon>
        <taxon>Streptomycetaceae</taxon>
        <taxon>Streptomyces</taxon>
    </lineage>
</organism>